<dbReference type="Gene3D" id="3.60.10.10">
    <property type="entry name" value="Endonuclease/exonuclease/phosphatase"/>
    <property type="match status" value="1"/>
</dbReference>
<feature type="domain" description="Endonuclease/exonuclease/phosphatase" evidence="1">
    <location>
        <begin position="78"/>
        <end position="266"/>
    </location>
</feature>
<keyword evidence="3" id="KW-1185">Reference proteome</keyword>
<dbReference type="GO" id="GO:0007508">
    <property type="term" value="P:larval heart development"/>
    <property type="evidence" value="ECO:0007669"/>
    <property type="project" value="TreeGrafter"/>
</dbReference>
<dbReference type="GO" id="GO:0061343">
    <property type="term" value="P:cell adhesion involved in heart morphogenesis"/>
    <property type="evidence" value="ECO:0007669"/>
    <property type="project" value="TreeGrafter"/>
</dbReference>
<dbReference type="EMBL" id="CARXXK010001098">
    <property type="protein sequence ID" value="CAI6373553.1"/>
    <property type="molecule type" value="Genomic_DNA"/>
</dbReference>
<organism evidence="2 3">
    <name type="scientific">Macrosiphum euphorbiae</name>
    <name type="common">potato aphid</name>
    <dbReference type="NCBI Taxonomy" id="13131"/>
    <lineage>
        <taxon>Eukaryota</taxon>
        <taxon>Metazoa</taxon>
        <taxon>Ecdysozoa</taxon>
        <taxon>Arthropoda</taxon>
        <taxon>Hexapoda</taxon>
        <taxon>Insecta</taxon>
        <taxon>Pterygota</taxon>
        <taxon>Neoptera</taxon>
        <taxon>Paraneoptera</taxon>
        <taxon>Hemiptera</taxon>
        <taxon>Sternorrhyncha</taxon>
        <taxon>Aphidomorpha</taxon>
        <taxon>Aphidoidea</taxon>
        <taxon>Aphididae</taxon>
        <taxon>Macrosiphini</taxon>
        <taxon>Macrosiphum</taxon>
    </lineage>
</organism>
<dbReference type="PANTHER" id="PTHR33395">
    <property type="entry name" value="TRANSCRIPTASE, PUTATIVE-RELATED-RELATED"/>
    <property type="match status" value="1"/>
</dbReference>
<dbReference type="GO" id="GO:0003824">
    <property type="term" value="F:catalytic activity"/>
    <property type="evidence" value="ECO:0007669"/>
    <property type="project" value="InterPro"/>
</dbReference>
<name>A0AAV0XYK0_9HEMI</name>
<protein>
    <recommendedName>
        <fullName evidence="1">Endonuclease/exonuclease/phosphatase domain-containing protein</fullName>
    </recommendedName>
</protein>
<reference evidence="2 3" key="1">
    <citation type="submission" date="2023-01" db="EMBL/GenBank/DDBJ databases">
        <authorList>
            <person name="Whitehead M."/>
        </authorList>
    </citation>
    <scope>NUCLEOTIDE SEQUENCE [LARGE SCALE GENOMIC DNA]</scope>
</reference>
<gene>
    <name evidence="2" type="ORF">MEUPH1_LOCUS27286</name>
</gene>
<dbReference type="PANTHER" id="PTHR33395:SF22">
    <property type="entry name" value="REVERSE TRANSCRIPTASE DOMAIN-CONTAINING PROTEIN"/>
    <property type="match status" value="1"/>
</dbReference>
<dbReference type="InterPro" id="IPR005135">
    <property type="entry name" value="Endo/exonuclease/phosphatase"/>
</dbReference>
<dbReference type="InterPro" id="IPR036691">
    <property type="entry name" value="Endo/exonu/phosph_ase_sf"/>
</dbReference>
<sequence length="402" mass="45632">MVVNSPISEHLYTHHNINTYLCNRDTFSKTFGNSYTNHNYVSNNICNSNLKIFYQNVRGLKTKLINIRCAFPMFSIYDIIILTETWLSPDIKDAELGFVGFQVYRLDRNPNNSSFSRGGGVLIAIKSSLESHPVPLNVSNVEQVYALVSININNFLVGCVYLPPVAPLTIVESHLSSVENVLSNLKPHSVFCGDFNIPHINWSSDLLGLSASGDLNPVSHTIVNSFLFHNFFQLNSISNNQGSTLDLIFSNSNKVTVCLATEPLVIPDSYHPPQHIRVPIKAKNKYSNTHTYKDFKSANYYAISSFLSYYNIGKPPFLCIQLMVQRLFSTKHCFNQFNGMFLIRPFILRNSLTGLPLFLRISYYIKKRAHAAYKRSNSPANYSAFSELRAKCKRLSKIYYQS</sequence>
<evidence type="ECO:0000313" key="2">
    <source>
        <dbReference type="EMBL" id="CAI6373553.1"/>
    </source>
</evidence>
<accession>A0AAV0XYK0</accession>
<comment type="caution">
    <text evidence="2">The sequence shown here is derived from an EMBL/GenBank/DDBJ whole genome shotgun (WGS) entry which is preliminary data.</text>
</comment>
<dbReference type="SUPFAM" id="SSF56219">
    <property type="entry name" value="DNase I-like"/>
    <property type="match status" value="1"/>
</dbReference>
<proteinExistence type="predicted"/>
<dbReference type="AlphaFoldDB" id="A0AAV0XYK0"/>
<dbReference type="Pfam" id="PF03372">
    <property type="entry name" value="Exo_endo_phos"/>
    <property type="match status" value="1"/>
</dbReference>
<evidence type="ECO:0000313" key="3">
    <source>
        <dbReference type="Proteomes" id="UP001160148"/>
    </source>
</evidence>
<evidence type="ECO:0000259" key="1">
    <source>
        <dbReference type="Pfam" id="PF03372"/>
    </source>
</evidence>
<dbReference type="GO" id="GO:0031012">
    <property type="term" value="C:extracellular matrix"/>
    <property type="evidence" value="ECO:0007669"/>
    <property type="project" value="TreeGrafter"/>
</dbReference>
<dbReference type="Proteomes" id="UP001160148">
    <property type="component" value="Unassembled WGS sequence"/>
</dbReference>